<gene>
    <name evidence="5" type="ORF">ACFP1Z_06185</name>
</gene>
<proteinExistence type="predicted"/>
<dbReference type="InterPro" id="IPR041916">
    <property type="entry name" value="Anti_sigma_zinc_sf"/>
</dbReference>
<sequence>MTSTTGTDEHPEVAEISALTEGVLSPTRTADLRDHLAECELCAEVRSSLDEIRGLLGTLPGPARMPEDIAGRIEAALAAEALLDSTRPSPGGSVSRETAPGPVGPVSRETPSVPRETDGRPAGRPRAATGPGRRPAAPGTARAGRGRRWPRVLLGGACAAAVLGVGSFFLQSGLGHNSDEETPDTRAGQSAPPSVTKKELAARVQHLLSTSFKNAESRGGSADNSPETMRAPGTTAPSCVQEGIGRTETALAARQESFAGEDTYLVVLPHPGNAGLIDAYVVAASCATASPSSPGKVLQAETLPRL</sequence>
<name>A0ABW0YW65_9ACTN</name>
<feature type="compositionally biased region" description="Low complexity" evidence="3">
    <location>
        <begin position="122"/>
        <end position="143"/>
    </location>
</feature>
<organism evidence="5 6">
    <name type="scientific">Streptomyces gamaensis</name>
    <dbReference type="NCBI Taxonomy" id="1763542"/>
    <lineage>
        <taxon>Bacteria</taxon>
        <taxon>Bacillati</taxon>
        <taxon>Actinomycetota</taxon>
        <taxon>Actinomycetes</taxon>
        <taxon>Kitasatosporales</taxon>
        <taxon>Streptomycetaceae</taxon>
        <taxon>Streptomyces</taxon>
    </lineage>
</organism>
<reference evidence="6" key="1">
    <citation type="journal article" date="2019" name="Int. J. Syst. Evol. Microbiol.">
        <title>The Global Catalogue of Microorganisms (GCM) 10K type strain sequencing project: providing services to taxonomists for standard genome sequencing and annotation.</title>
        <authorList>
            <consortium name="The Broad Institute Genomics Platform"/>
            <consortium name="The Broad Institute Genome Sequencing Center for Infectious Disease"/>
            <person name="Wu L."/>
            <person name="Ma J."/>
        </authorList>
    </citation>
    <scope>NUCLEOTIDE SEQUENCE [LARGE SCALE GENOMIC DNA]</scope>
    <source>
        <strain evidence="6">CGMCC 4.7304</strain>
    </source>
</reference>
<evidence type="ECO:0000256" key="1">
    <source>
        <dbReference type="ARBA" id="ARBA00023015"/>
    </source>
</evidence>
<protein>
    <recommendedName>
        <fullName evidence="7">Zinc-finger domain-containing protein</fullName>
    </recommendedName>
</protein>
<keyword evidence="4" id="KW-0472">Membrane</keyword>
<dbReference type="Gene3D" id="1.10.10.1320">
    <property type="entry name" value="Anti-sigma factor, zinc-finger domain"/>
    <property type="match status" value="1"/>
</dbReference>
<evidence type="ECO:0008006" key="7">
    <source>
        <dbReference type="Google" id="ProtNLM"/>
    </source>
</evidence>
<keyword evidence="1" id="KW-0805">Transcription regulation</keyword>
<dbReference type="RefSeq" id="WP_390314865.1">
    <property type="nucleotide sequence ID" value="NZ_JBHSPB010000003.1"/>
</dbReference>
<evidence type="ECO:0000313" key="6">
    <source>
        <dbReference type="Proteomes" id="UP001596083"/>
    </source>
</evidence>
<evidence type="ECO:0000256" key="3">
    <source>
        <dbReference type="SAM" id="MobiDB-lite"/>
    </source>
</evidence>
<keyword evidence="2" id="KW-0804">Transcription</keyword>
<accession>A0ABW0YW65</accession>
<feature type="region of interest" description="Disordered" evidence="3">
    <location>
        <begin position="176"/>
        <end position="242"/>
    </location>
</feature>
<keyword evidence="4" id="KW-1133">Transmembrane helix</keyword>
<keyword evidence="6" id="KW-1185">Reference proteome</keyword>
<dbReference type="EMBL" id="JBHSPB010000003">
    <property type="protein sequence ID" value="MFC5719767.1"/>
    <property type="molecule type" value="Genomic_DNA"/>
</dbReference>
<evidence type="ECO:0000313" key="5">
    <source>
        <dbReference type="EMBL" id="MFC5719767.1"/>
    </source>
</evidence>
<keyword evidence="4" id="KW-0812">Transmembrane</keyword>
<feature type="region of interest" description="Disordered" evidence="3">
    <location>
        <begin position="85"/>
        <end position="145"/>
    </location>
</feature>
<dbReference type="Proteomes" id="UP001596083">
    <property type="component" value="Unassembled WGS sequence"/>
</dbReference>
<feature type="transmembrane region" description="Helical" evidence="4">
    <location>
        <begin position="152"/>
        <end position="170"/>
    </location>
</feature>
<comment type="caution">
    <text evidence="5">The sequence shown here is derived from an EMBL/GenBank/DDBJ whole genome shotgun (WGS) entry which is preliminary data.</text>
</comment>
<evidence type="ECO:0000256" key="4">
    <source>
        <dbReference type="SAM" id="Phobius"/>
    </source>
</evidence>
<evidence type="ECO:0000256" key="2">
    <source>
        <dbReference type="ARBA" id="ARBA00023163"/>
    </source>
</evidence>